<feature type="binding site" evidence="12">
    <location>
        <position position="15"/>
    </location>
    <ligand>
        <name>CTP</name>
        <dbReference type="ChEBI" id="CHEBI:37563"/>
    </ligand>
</feature>
<keyword evidence="12" id="KW-0511">Multifunctional enzyme</keyword>
<dbReference type="RefSeq" id="WP_111296479.1">
    <property type="nucleotide sequence ID" value="NZ_QEPM01000005.1"/>
</dbReference>
<comment type="function">
    <text evidence="12">Catalyzes the addition and repair of the essential 3'-terminal CCA sequence in tRNAs without using a nucleic acid template. Adds these three nucleotides in the order of C, C, and A to the tRNA nucleotide-73, using CTP and ATP as substrates and producing inorganic pyrophosphate. tRNA 3'-terminal CCA addition is required both for tRNA processing and repair. Also involved in tRNA surveillance by mediating tandem CCA addition to generate a CCACCA at the 3' terminus of unstable tRNAs. While stable tRNAs receive only 3'-terminal CCA, unstable tRNAs are marked with CCACCA and rapidly degraded.</text>
</comment>
<keyword evidence="4 12" id="KW-0548">Nucleotidyltransferase</keyword>
<dbReference type="InterPro" id="IPR012006">
    <property type="entry name" value="CCA_bact"/>
</dbReference>
<feature type="binding site" evidence="12">
    <location>
        <position position="144"/>
    </location>
    <ligand>
        <name>ATP</name>
        <dbReference type="ChEBI" id="CHEBI:30616"/>
    </ligand>
</feature>
<feature type="binding site" evidence="12">
    <location>
        <position position="27"/>
    </location>
    <ligand>
        <name>Mg(2+)</name>
        <dbReference type="ChEBI" id="CHEBI:18420"/>
    </ligand>
</feature>
<keyword evidence="10 12" id="KW-0460">Magnesium</keyword>
<feature type="binding site" evidence="12">
    <location>
        <position position="141"/>
    </location>
    <ligand>
        <name>ATP</name>
        <dbReference type="ChEBI" id="CHEBI:30616"/>
    </ligand>
</feature>
<dbReference type="NCBIfam" id="TIGR00277">
    <property type="entry name" value="HDIG"/>
    <property type="match status" value="1"/>
</dbReference>
<dbReference type="GO" id="GO:0005524">
    <property type="term" value="F:ATP binding"/>
    <property type="evidence" value="ECO:0007669"/>
    <property type="project" value="UniProtKB-UniRule"/>
</dbReference>
<dbReference type="Pfam" id="PF01966">
    <property type="entry name" value="HD"/>
    <property type="match status" value="1"/>
</dbReference>
<dbReference type="EC" id="3.1.3.-" evidence="12"/>
<evidence type="ECO:0000313" key="14">
    <source>
        <dbReference type="EMBL" id="RDE70366.1"/>
    </source>
</evidence>
<evidence type="ECO:0000259" key="13">
    <source>
        <dbReference type="PROSITE" id="PS51831"/>
    </source>
</evidence>
<comment type="similarity">
    <text evidence="12">Belongs to the tRNA nucleotidyltransferase/poly(A) polymerase family. Bacterial CCA-adding enzyme type 1 subfamily.</text>
</comment>
<evidence type="ECO:0000256" key="7">
    <source>
        <dbReference type="ARBA" id="ARBA00022800"/>
    </source>
</evidence>
<dbReference type="SUPFAM" id="SSF81301">
    <property type="entry name" value="Nucleotidyltransferase"/>
    <property type="match status" value="1"/>
</dbReference>
<dbReference type="Gene3D" id="1.10.3090.10">
    <property type="entry name" value="cca-adding enzyme, domain 2"/>
    <property type="match status" value="1"/>
</dbReference>
<keyword evidence="5 12" id="KW-0479">Metal-binding</keyword>
<comment type="subunit">
    <text evidence="12">Monomer. Can also form homodimers and oligomers.</text>
</comment>
<dbReference type="InterPro" id="IPR006674">
    <property type="entry name" value="HD_domain"/>
</dbReference>
<evidence type="ECO:0000256" key="10">
    <source>
        <dbReference type="ARBA" id="ARBA00022842"/>
    </source>
</evidence>
<dbReference type="GO" id="GO:0016791">
    <property type="term" value="F:phosphatase activity"/>
    <property type="evidence" value="ECO:0007669"/>
    <property type="project" value="UniProtKB-UniRule"/>
</dbReference>
<keyword evidence="9 12" id="KW-0067">ATP-binding</keyword>
<evidence type="ECO:0000313" key="15">
    <source>
        <dbReference type="Proteomes" id="UP000253998"/>
    </source>
</evidence>
<feature type="binding site" evidence="12">
    <location>
        <position position="141"/>
    </location>
    <ligand>
        <name>CTP</name>
        <dbReference type="ChEBI" id="CHEBI:37563"/>
    </ligand>
</feature>
<dbReference type="PIRSF" id="PIRSF000813">
    <property type="entry name" value="CCA_bact"/>
    <property type="match status" value="1"/>
</dbReference>
<evidence type="ECO:0000256" key="11">
    <source>
        <dbReference type="ARBA" id="ARBA00022884"/>
    </source>
</evidence>
<proteinExistence type="inferred from homology"/>
<dbReference type="GO" id="GO:0001680">
    <property type="term" value="P:tRNA 3'-terminal CCA addition"/>
    <property type="evidence" value="ECO:0007669"/>
    <property type="project" value="UniProtKB-UniRule"/>
</dbReference>
<dbReference type="AlphaFoldDB" id="A0A8B2U4Y9"/>
<comment type="cofactor">
    <cofactor evidence="12">
        <name>Mg(2+)</name>
        <dbReference type="ChEBI" id="CHEBI:18420"/>
    </cofactor>
    <text evidence="12">Magnesium is required for nucleotidyltransferase activity.</text>
</comment>
<dbReference type="InterPro" id="IPR050124">
    <property type="entry name" value="tRNA_CCA-adding_enzyme"/>
</dbReference>
<keyword evidence="3 12" id="KW-0819">tRNA processing</keyword>
<dbReference type="CDD" id="cd05398">
    <property type="entry name" value="NT_ClassII-CCAase"/>
    <property type="match status" value="1"/>
</dbReference>
<dbReference type="NCBIfam" id="NF008137">
    <property type="entry name" value="PRK10885.1"/>
    <property type="match status" value="1"/>
</dbReference>
<dbReference type="HAMAP" id="MF_01261">
    <property type="entry name" value="CCA_bact_type1"/>
    <property type="match status" value="1"/>
</dbReference>
<organism evidence="14 15">
    <name type="scientific">Aggregatibacter segnis</name>
    <dbReference type="NCBI Taxonomy" id="739"/>
    <lineage>
        <taxon>Bacteria</taxon>
        <taxon>Pseudomonadati</taxon>
        <taxon>Pseudomonadota</taxon>
        <taxon>Gammaproteobacteria</taxon>
        <taxon>Pasteurellales</taxon>
        <taxon>Pasteurellaceae</taxon>
        <taxon>Aggregatibacter</taxon>
    </lineage>
</organism>
<dbReference type="InterPro" id="IPR003607">
    <property type="entry name" value="HD/PDEase_dom"/>
</dbReference>
<feature type="domain" description="HD" evidence="13">
    <location>
        <begin position="232"/>
        <end position="338"/>
    </location>
</feature>
<dbReference type="GO" id="GO:0004112">
    <property type="term" value="F:cyclic-nucleotide phosphodiesterase activity"/>
    <property type="evidence" value="ECO:0007669"/>
    <property type="project" value="UniProtKB-UniRule"/>
</dbReference>
<evidence type="ECO:0000256" key="2">
    <source>
        <dbReference type="ARBA" id="ARBA00022679"/>
    </source>
</evidence>
<feature type="binding site" evidence="12">
    <location>
        <position position="95"/>
    </location>
    <ligand>
        <name>ATP</name>
        <dbReference type="ChEBI" id="CHEBI:30616"/>
    </ligand>
</feature>
<name>A0A8B2U4Y9_9PAST</name>
<accession>A0A8B2U4Y9</accession>
<feature type="binding site" evidence="12">
    <location>
        <position position="95"/>
    </location>
    <ligand>
        <name>CTP</name>
        <dbReference type="ChEBI" id="CHEBI:37563"/>
    </ligand>
</feature>
<dbReference type="Gene3D" id="3.30.460.10">
    <property type="entry name" value="Beta Polymerase, domain 2"/>
    <property type="match status" value="1"/>
</dbReference>
<dbReference type="SUPFAM" id="SSF81891">
    <property type="entry name" value="Poly A polymerase C-terminal region-like"/>
    <property type="match status" value="1"/>
</dbReference>
<dbReference type="GO" id="GO:0000287">
    <property type="term" value="F:magnesium ion binding"/>
    <property type="evidence" value="ECO:0007669"/>
    <property type="project" value="UniProtKB-UniRule"/>
</dbReference>
<dbReference type="EC" id="3.1.4.-" evidence="12"/>
<evidence type="ECO:0000256" key="8">
    <source>
        <dbReference type="ARBA" id="ARBA00022801"/>
    </source>
</evidence>
<dbReference type="CDD" id="cd00077">
    <property type="entry name" value="HDc"/>
    <property type="match status" value="1"/>
</dbReference>
<dbReference type="HAMAP" id="MF_01262">
    <property type="entry name" value="CCA_bact_type2"/>
    <property type="match status" value="1"/>
</dbReference>
<dbReference type="EMBL" id="QEPM01000005">
    <property type="protein sequence ID" value="RDE70366.1"/>
    <property type="molecule type" value="Genomic_DNA"/>
</dbReference>
<dbReference type="InterPro" id="IPR002646">
    <property type="entry name" value="PolA_pol_head_dom"/>
</dbReference>
<dbReference type="PANTHER" id="PTHR47545">
    <property type="entry name" value="MULTIFUNCTIONAL CCA PROTEIN"/>
    <property type="match status" value="1"/>
</dbReference>
<keyword evidence="2 12" id="KW-0808">Transferase</keyword>
<dbReference type="PANTHER" id="PTHR47545:SF1">
    <property type="entry name" value="MULTIFUNCTIONAL CCA PROTEIN"/>
    <property type="match status" value="1"/>
</dbReference>
<comment type="caution">
    <text evidence="14">The sequence shown here is derived from an EMBL/GenBank/DDBJ whole genome shotgun (WGS) entry which is preliminary data.</text>
</comment>
<comment type="miscellaneous">
    <text evidence="12">A single active site specifically recognizes both ATP and CTP and is responsible for their addition.</text>
</comment>
<dbReference type="EC" id="2.7.7.72" evidence="12"/>
<evidence type="ECO:0000256" key="5">
    <source>
        <dbReference type="ARBA" id="ARBA00022723"/>
    </source>
</evidence>
<dbReference type="Pfam" id="PF01743">
    <property type="entry name" value="PolyA_pol"/>
    <property type="match status" value="1"/>
</dbReference>
<keyword evidence="11 12" id="KW-0694">RNA-binding</keyword>
<gene>
    <name evidence="12" type="primary">cca</name>
    <name evidence="14" type="ORF">DPV83_07510</name>
</gene>
<dbReference type="InterPro" id="IPR006675">
    <property type="entry name" value="HDIG_dom"/>
</dbReference>
<keyword evidence="1 12" id="KW-0533">Nickel</keyword>
<sequence length="422" mass="48464">MSEKFHVYLVGGAVRDQLLNLPVKDRDWVIVGATPQDLLNQGYQQVGKDFPVFLHPQNKEEYALARTERKAGKGYTGFICDFSADITLEQDLVRRDLTINAIAQDLAGNLYDPYHGVEDLEKRVLRHVSTAFSEDPLRVLRVARFAARYHYLGFNIADETLQLMTALSAQGELQHLTAERVWAETEKALNEKNPEIYFETLRQVGALKVLFPELDALYGVPNPAKYHPEIDSFVHTMMVLQQATQLSEQVDCHKSAVRFAAICHDLGKACTPKQNWPHHHGHEKLGVAPTKSLCKRLKVPTYYQQLAELTCEYHSHVHKVFELRPETIVKLFNTFDVWRKPLRFMEFLLVCFADTRGRKGFEHIQYPQQEFAIALYQAALKVDIQSIIAAGFENKAIRDQLNRGRIFAVKQKRQEILPHFKP</sequence>
<feature type="binding site" evidence="12">
    <location>
        <position position="25"/>
    </location>
    <ligand>
        <name>Mg(2+)</name>
        <dbReference type="ChEBI" id="CHEBI:18420"/>
    </ligand>
</feature>
<comment type="catalytic activity">
    <reaction evidence="12">
        <text>a tRNA precursor + 2 CTP + ATP = a tRNA with a 3' CCA end + 3 diphosphate</text>
        <dbReference type="Rhea" id="RHEA:14433"/>
        <dbReference type="Rhea" id="RHEA-COMP:10465"/>
        <dbReference type="Rhea" id="RHEA-COMP:10468"/>
        <dbReference type="ChEBI" id="CHEBI:30616"/>
        <dbReference type="ChEBI" id="CHEBI:33019"/>
        <dbReference type="ChEBI" id="CHEBI:37563"/>
        <dbReference type="ChEBI" id="CHEBI:74896"/>
        <dbReference type="ChEBI" id="CHEBI:83071"/>
        <dbReference type="EC" id="2.7.7.72"/>
    </reaction>
</comment>
<keyword evidence="8 12" id="KW-0378">Hydrolase</keyword>
<protein>
    <recommendedName>
        <fullName evidence="12">Multifunctional CCA protein</fullName>
    </recommendedName>
    <domain>
        <recommendedName>
            <fullName evidence="12">CCA-adding enzyme</fullName>
            <ecNumber evidence="12">2.7.7.72</ecNumber>
        </recommendedName>
        <alternativeName>
            <fullName evidence="12">CCA tRNA nucleotidyltransferase</fullName>
        </alternativeName>
        <alternativeName>
            <fullName evidence="12">tRNA CCA-pyrophosphorylase</fullName>
        </alternativeName>
        <alternativeName>
            <fullName evidence="12">tRNA adenylyl-/cytidylyl-transferase</fullName>
        </alternativeName>
        <alternativeName>
            <fullName evidence="12">tRNA nucleotidyltransferase</fullName>
        </alternativeName>
        <alternativeName>
            <fullName evidence="12">tRNA-NT</fullName>
        </alternativeName>
    </domain>
    <domain>
        <recommendedName>
            <fullName evidence="12">2'-nucleotidase</fullName>
            <ecNumber evidence="12">3.1.3.-</ecNumber>
        </recommendedName>
    </domain>
    <domain>
        <recommendedName>
            <fullName evidence="12">2',3'-cyclic phosphodiesterase</fullName>
            <ecNumber evidence="12">3.1.4.-</ecNumber>
        </recommendedName>
    </domain>
    <domain>
        <recommendedName>
            <fullName evidence="12">Phosphatase</fullName>
        </recommendedName>
    </domain>
</protein>
<dbReference type="Proteomes" id="UP000253998">
    <property type="component" value="Unassembled WGS sequence"/>
</dbReference>
<dbReference type="InterPro" id="IPR032828">
    <property type="entry name" value="PolyA_RNA-bd"/>
</dbReference>
<evidence type="ECO:0000256" key="6">
    <source>
        <dbReference type="ARBA" id="ARBA00022741"/>
    </source>
</evidence>
<evidence type="ECO:0000256" key="3">
    <source>
        <dbReference type="ARBA" id="ARBA00022694"/>
    </source>
</evidence>
<feature type="binding site" evidence="12">
    <location>
        <position position="12"/>
    </location>
    <ligand>
        <name>CTP</name>
        <dbReference type="ChEBI" id="CHEBI:37563"/>
    </ligand>
</feature>
<dbReference type="InterPro" id="IPR043519">
    <property type="entry name" value="NT_sf"/>
</dbReference>
<evidence type="ECO:0000256" key="4">
    <source>
        <dbReference type="ARBA" id="ARBA00022695"/>
    </source>
</evidence>
<dbReference type="GO" id="GO:0004810">
    <property type="term" value="F:CCA tRNA nucleotidyltransferase activity"/>
    <property type="evidence" value="ECO:0007669"/>
    <property type="project" value="UniProtKB-UniRule"/>
</dbReference>
<evidence type="ECO:0000256" key="12">
    <source>
        <dbReference type="HAMAP-Rule" id="MF_01261"/>
    </source>
</evidence>
<evidence type="ECO:0000256" key="1">
    <source>
        <dbReference type="ARBA" id="ARBA00022596"/>
    </source>
</evidence>
<reference evidence="14 15" key="1">
    <citation type="submission" date="2018-05" db="EMBL/GenBank/DDBJ databases">
        <title>Draft Genome Sequences for a Diverse set of 7 Haemophilus Species.</title>
        <authorList>
            <person name="Nichols M."/>
            <person name="Topaz N."/>
            <person name="Wang X."/>
            <person name="Wang X."/>
            <person name="Boxrud D."/>
        </authorList>
    </citation>
    <scope>NUCLEOTIDE SEQUENCE [LARGE SCALE GENOMIC DNA]</scope>
    <source>
        <strain evidence="14 15">C2001002503</strain>
    </source>
</reference>
<dbReference type="GO" id="GO:0042245">
    <property type="term" value="P:RNA repair"/>
    <property type="evidence" value="ECO:0007669"/>
    <property type="project" value="UniProtKB-KW"/>
</dbReference>
<dbReference type="GO" id="GO:0000049">
    <property type="term" value="F:tRNA binding"/>
    <property type="evidence" value="ECO:0007669"/>
    <property type="project" value="UniProtKB-UniRule"/>
</dbReference>
<keyword evidence="6 12" id="KW-0547">Nucleotide-binding</keyword>
<comment type="cofactor">
    <cofactor evidence="12">
        <name>Ni(2+)</name>
        <dbReference type="ChEBI" id="CHEBI:49786"/>
    </cofactor>
    <text evidence="12">Nickel for phosphatase activity.</text>
</comment>
<evidence type="ECO:0000256" key="9">
    <source>
        <dbReference type="ARBA" id="ARBA00022840"/>
    </source>
</evidence>
<feature type="binding site" evidence="12">
    <location>
        <position position="12"/>
    </location>
    <ligand>
        <name>ATP</name>
        <dbReference type="ChEBI" id="CHEBI:30616"/>
    </ligand>
</feature>
<keyword evidence="7 12" id="KW-0692">RNA repair</keyword>
<feature type="binding site" evidence="12">
    <location>
        <position position="15"/>
    </location>
    <ligand>
        <name>ATP</name>
        <dbReference type="ChEBI" id="CHEBI:30616"/>
    </ligand>
</feature>
<dbReference type="Pfam" id="PF12627">
    <property type="entry name" value="PolyA_pol_RNAbd"/>
    <property type="match status" value="1"/>
</dbReference>
<comment type="domain">
    <text evidence="12">Comprises two domains: an N-terminal domain containing the nucleotidyltransferase activity and a C-terminal HD domain associated with both phosphodiesterase and phosphatase activities.</text>
</comment>
<dbReference type="PROSITE" id="PS51831">
    <property type="entry name" value="HD"/>
    <property type="match status" value="1"/>
</dbReference>
<comment type="catalytic activity">
    <reaction evidence="12">
        <text>a tRNA with a 3' CCA end + 2 CTP + ATP = a tRNA with a 3' CCACCA end + 3 diphosphate</text>
        <dbReference type="Rhea" id="RHEA:76235"/>
        <dbReference type="Rhea" id="RHEA-COMP:10468"/>
        <dbReference type="Rhea" id="RHEA-COMP:18655"/>
        <dbReference type="ChEBI" id="CHEBI:30616"/>
        <dbReference type="ChEBI" id="CHEBI:33019"/>
        <dbReference type="ChEBI" id="CHEBI:37563"/>
        <dbReference type="ChEBI" id="CHEBI:83071"/>
        <dbReference type="ChEBI" id="CHEBI:195187"/>
    </reaction>
</comment>
<feature type="binding site" evidence="12">
    <location>
        <position position="144"/>
    </location>
    <ligand>
        <name>CTP</name>
        <dbReference type="ChEBI" id="CHEBI:37563"/>
    </ligand>
</feature>